<feature type="transmembrane region" description="Helical" evidence="6">
    <location>
        <begin position="228"/>
        <end position="251"/>
    </location>
</feature>
<gene>
    <name evidence="8" type="ORF">GS3922_03585</name>
</gene>
<sequence>MKGQAVYIAAAALLAAAAAFLVKPAFFLLSGYLLLLHVHRKRLLIPALAAASFCFIYVLVVDHYNKTALSGGRHTVLLRFPAPPSIDGDRLQAPVNVGRERVQLRYTIRTPAEKAALHAHLMPGTVCRVTGTLERPQPASNPYAFDYRRYLRFHRIHWLFLPEAIDLSACFRARPTVIERLVSLREAGVRRIEAHLPPEAAGIAAALIYGERRQLDDEVLDGYQQLGLIHLLAISGGHVTLLVSAVFAIAIRFVTREAAAVALMAALPVYAVLAGASPSVLRACVTGMIVLAVAWKKGAIHPLDALSWTAIALFVLDPYMMFDIGFQLSFVVTFVLLVHFPALAAVRSMIGRLFQTALAAQLAALPILLYHFYEVSVWSVVLNVVFVPLYSFLILPLAVFVAAVPFPPLVWLFSRFIGLTNTVVRFFSVDHPFSLVPGRPEPWCLAVYAVAVAAAWLFWERGRLLHGLAAVAAAMVLQLASPYVNPKGEVTVLDVGQGDCLYIELPYRKAVYLIDTGGTPELKEERWRRRMRPFSVGRDVVVPFLKAQGVRAIDKLILTHDDADHIGAAPEVLKAVRVKRIVTSPKALPAIQAMARPFSVPVAAASRGERWEEGGITFAVIHPEAGSQDDNNGSLVLFARLGGLDWLFAGDIEKEAERAIIGIYPQLRADVLKVAHHGSRTSTTEPFLQAVKPRAAIISVGRFNRYGHPSPDVLERLKQQGVLIWRTDENGAIRYFYDGKSGTFQAMKP</sequence>
<keyword evidence="4 6" id="KW-1133">Transmembrane helix</keyword>
<dbReference type="Pfam" id="PF13567">
    <property type="entry name" value="DUF4131"/>
    <property type="match status" value="1"/>
</dbReference>
<dbReference type="Pfam" id="PF03772">
    <property type="entry name" value="Competence"/>
    <property type="match status" value="1"/>
</dbReference>
<dbReference type="NCBIfam" id="TIGR00361">
    <property type="entry name" value="ComEC_Rec2"/>
    <property type="match status" value="1"/>
</dbReference>
<dbReference type="EMBL" id="CP014342">
    <property type="protein sequence ID" value="AMX82834.1"/>
    <property type="molecule type" value="Genomic_DNA"/>
</dbReference>
<name>A0ABM6A9E3_9BACL</name>
<dbReference type="InterPro" id="IPR035681">
    <property type="entry name" value="ComA-like_MBL"/>
</dbReference>
<evidence type="ECO:0000256" key="4">
    <source>
        <dbReference type="ARBA" id="ARBA00022989"/>
    </source>
</evidence>
<keyword evidence="3 6" id="KW-0812">Transmembrane</keyword>
<keyword evidence="2" id="KW-1003">Cell membrane</keyword>
<feature type="transmembrane region" description="Helical" evidence="6">
    <location>
        <begin position="328"/>
        <end position="346"/>
    </location>
</feature>
<keyword evidence="9" id="KW-1185">Reference proteome</keyword>
<protein>
    <submittedName>
        <fullName evidence="8">Competence protein ComEC</fullName>
    </submittedName>
</protein>
<dbReference type="PANTHER" id="PTHR30619:SF1">
    <property type="entry name" value="RECOMBINATION PROTEIN 2"/>
    <property type="match status" value="1"/>
</dbReference>
<dbReference type="InterPro" id="IPR052159">
    <property type="entry name" value="Competence_DNA_uptake"/>
</dbReference>
<dbReference type="InterPro" id="IPR025405">
    <property type="entry name" value="DUF4131"/>
</dbReference>
<dbReference type="InterPro" id="IPR004477">
    <property type="entry name" value="ComEC_N"/>
</dbReference>
<feature type="transmembrane region" description="Helical" evidence="6">
    <location>
        <begin position="379"/>
        <end position="402"/>
    </location>
</feature>
<dbReference type="SUPFAM" id="SSF56281">
    <property type="entry name" value="Metallo-hydrolase/oxidoreductase"/>
    <property type="match status" value="1"/>
</dbReference>
<feature type="transmembrane region" description="Helical" evidence="6">
    <location>
        <begin position="6"/>
        <end position="36"/>
    </location>
</feature>
<dbReference type="NCBIfam" id="TIGR00360">
    <property type="entry name" value="ComEC_N-term"/>
    <property type="match status" value="1"/>
</dbReference>
<dbReference type="InterPro" id="IPR001279">
    <property type="entry name" value="Metallo-B-lactamas"/>
</dbReference>
<keyword evidence="5 6" id="KW-0472">Membrane</keyword>
<evidence type="ECO:0000256" key="5">
    <source>
        <dbReference type="ARBA" id="ARBA00023136"/>
    </source>
</evidence>
<dbReference type="SMART" id="SM00849">
    <property type="entry name" value="Lactamase_B"/>
    <property type="match status" value="1"/>
</dbReference>
<evidence type="ECO:0000256" key="6">
    <source>
        <dbReference type="SAM" id="Phobius"/>
    </source>
</evidence>
<evidence type="ECO:0000256" key="3">
    <source>
        <dbReference type="ARBA" id="ARBA00022692"/>
    </source>
</evidence>
<feature type="transmembrane region" description="Helical" evidence="6">
    <location>
        <begin position="409"/>
        <end position="428"/>
    </location>
</feature>
<dbReference type="Proteomes" id="UP000076226">
    <property type="component" value="Chromosome"/>
</dbReference>
<organism evidence="8 9">
    <name type="scientific">Geobacillus subterraneus</name>
    <dbReference type="NCBI Taxonomy" id="129338"/>
    <lineage>
        <taxon>Bacteria</taxon>
        <taxon>Bacillati</taxon>
        <taxon>Bacillota</taxon>
        <taxon>Bacilli</taxon>
        <taxon>Bacillales</taxon>
        <taxon>Anoxybacillaceae</taxon>
        <taxon>Geobacillus</taxon>
    </lineage>
</organism>
<feature type="transmembrane region" description="Helical" evidence="6">
    <location>
        <begin position="353"/>
        <end position="373"/>
    </location>
</feature>
<feature type="transmembrane region" description="Helical" evidence="6">
    <location>
        <begin position="440"/>
        <end position="459"/>
    </location>
</feature>
<dbReference type="RefSeq" id="WP_063165216.1">
    <property type="nucleotide sequence ID" value="NZ_CP014342.1"/>
</dbReference>
<proteinExistence type="predicted"/>
<evidence type="ECO:0000256" key="2">
    <source>
        <dbReference type="ARBA" id="ARBA00022475"/>
    </source>
</evidence>
<evidence type="ECO:0000313" key="9">
    <source>
        <dbReference type="Proteomes" id="UP000076226"/>
    </source>
</evidence>
<dbReference type="InterPro" id="IPR036866">
    <property type="entry name" value="RibonucZ/Hydroxyglut_hydro"/>
</dbReference>
<evidence type="ECO:0000259" key="7">
    <source>
        <dbReference type="SMART" id="SM00849"/>
    </source>
</evidence>
<comment type="subcellular location">
    <subcellularLocation>
        <location evidence="1">Cell membrane</location>
        <topology evidence="1">Multi-pass membrane protein</topology>
    </subcellularLocation>
</comment>
<feature type="domain" description="Metallo-beta-lactamase" evidence="7">
    <location>
        <begin position="497"/>
        <end position="702"/>
    </location>
</feature>
<dbReference type="Pfam" id="PF00753">
    <property type="entry name" value="Lactamase_B"/>
    <property type="match status" value="1"/>
</dbReference>
<evidence type="ECO:0000256" key="1">
    <source>
        <dbReference type="ARBA" id="ARBA00004651"/>
    </source>
</evidence>
<dbReference type="Gene3D" id="3.60.15.10">
    <property type="entry name" value="Ribonuclease Z/Hydroxyacylglutathione hydrolase-like"/>
    <property type="match status" value="1"/>
</dbReference>
<dbReference type="InterPro" id="IPR004797">
    <property type="entry name" value="Competence_ComEC/Rec2"/>
</dbReference>
<reference evidence="8 9" key="1">
    <citation type="submission" date="2016-02" db="EMBL/GenBank/DDBJ databases">
        <title>Complete genome sequence of Geobacillus subterraneus KCTC 3922T.</title>
        <authorList>
            <person name="Lee D.-W."/>
            <person name="Lee Y.-J."/>
            <person name="Lee S.-J."/>
            <person name="Park G.-S."/>
            <person name="Lee S.-J."/>
            <person name="Shin J.-H."/>
        </authorList>
    </citation>
    <scope>NUCLEOTIDE SEQUENCE [LARGE SCALE GENOMIC DNA]</scope>
    <source>
        <strain evidence="8 9">KCTC 3922</strain>
    </source>
</reference>
<dbReference type="PANTHER" id="PTHR30619">
    <property type="entry name" value="DNA INTERNALIZATION/COMPETENCE PROTEIN COMEC/REC2"/>
    <property type="match status" value="1"/>
</dbReference>
<evidence type="ECO:0000313" key="8">
    <source>
        <dbReference type="EMBL" id="AMX82834.1"/>
    </source>
</evidence>
<dbReference type="CDD" id="cd07731">
    <property type="entry name" value="ComA-like_MBL-fold"/>
    <property type="match status" value="1"/>
</dbReference>
<feature type="transmembrane region" description="Helical" evidence="6">
    <location>
        <begin position="43"/>
        <end position="60"/>
    </location>
</feature>
<feature type="transmembrane region" description="Helical" evidence="6">
    <location>
        <begin position="258"/>
        <end position="274"/>
    </location>
</feature>
<accession>A0ABM6A9E3</accession>